<feature type="signal peptide" evidence="3">
    <location>
        <begin position="1"/>
        <end position="41"/>
    </location>
</feature>
<keyword evidence="2" id="KW-1133">Transmembrane helix</keyword>
<evidence type="ECO:0000313" key="5">
    <source>
        <dbReference type="Proteomes" id="UP001241072"/>
    </source>
</evidence>
<feature type="compositionally biased region" description="Low complexity" evidence="1">
    <location>
        <begin position="55"/>
        <end position="64"/>
    </location>
</feature>
<evidence type="ECO:0000313" key="4">
    <source>
        <dbReference type="EMBL" id="MDO7880946.1"/>
    </source>
</evidence>
<keyword evidence="5" id="KW-1185">Reference proteome</keyword>
<dbReference type="EMBL" id="JAUQUB010000001">
    <property type="protein sequence ID" value="MDO7880946.1"/>
    <property type="molecule type" value="Genomic_DNA"/>
</dbReference>
<gene>
    <name evidence="4" type="ORF">Q5716_01765</name>
</gene>
<keyword evidence="2" id="KW-0472">Membrane</keyword>
<feature type="transmembrane region" description="Helical" evidence="2">
    <location>
        <begin position="201"/>
        <end position="224"/>
    </location>
</feature>
<evidence type="ECO:0000256" key="3">
    <source>
        <dbReference type="SAM" id="SignalP"/>
    </source>
</evidence>
<evidence type="ECO:0000256" key="1">
    <source>
        <dbReference type="SAM" id="MobiDB-lite"/>
    </source>
</evidence>
<name>A0ABT9BMD3_9MICO</name>
<dbReference type="RefSeq" id="WP_305001370.1">
    <property type="nucleotide sequence ID" value="NZ_JAUQUB010000001.1"/>
</dbReference>
<accession>A0ABT9BMD3</accession>
<organism evidence="4 5">
    <name type="scientific">Antiquaquibacter soli</name>
    <dbReference type="NCBI Taxonomy" id="3064523"/>
    <lineage>
        <taxon>Bacteria</taxon>
        <taxon>Bacillati</taxon>
        <taxon>Actinomycetota</taxon>
        <taxon>Actinomycetes</taxon>
        <taxon>Micrococcales</taxon>
        <taxon>Microbacteriaceae</taxon>
        <taxon>Antiquaquibacter</taxon>
    </lineage>
</organism>
<feature type="chain" id="PRO_5045723603" evidence="3">
    <location>
        <begin position="42"/>
        <end position="228"/>
    </location>
</feature>
<feature type="region of interest" description="Disordered" evidence="1">
    <location>
        <begin position="48"/>
        <end position="76"/>
    </location>
</feature>
<evidence type="ECO:0000256" key="2">
    <source>
        <dbReference type="SAM" id="Phobius"/>
    </source>
</evidence>
<keyword evidence="3" id="KW-0732">Signal</keyword>
<reference evidence="4 5" key="1">
    <citation type="submission" date="2023-07" db="EMBL/GenBank/DDBJ databases">
        <title>Protaetiibacter sp. nov WY-16 isolated from soil.</title>
        <authorList>
            <person name="Liu B."/>
            <person name="Wan Y."/>
        </authorList>
    </citation>
    <scope>NUCLEOTIDE SEQUENCE [LARGE SCALE GENOMIC DNA]</scope>
    <source>
        <strain evidence="4 5">WY-16</strain>
    </source>
</reference>
<dbReference type="Proteomes" id="UP001241072">
    <property type="component" value="Unassembled WGS sequence"/>
</dbReference>
<protein>
    <submittedName>
        <fullName evidence="4">Uncharacterized protein</fullName>
    </submittedName>
</protein>
<comment type="caution">
    <text evidence="4">The sequence shown here is derived from an EMBL/GenBank/DDBJ whole genome shotgun (WGS) entry which is preliminary data.</text>
</comment>
<proteinExistence type="predicted"/>
<sequence length="228" mass="22044">MRAALPEAEPDGRLAGRPRGRALVLGLVVAALALFSGVAPAAADSVAPEPETSVAPELASAAEPAPEPEAEPAGRAVAAEAPGLEASLIACDLLGASDITVSASGLGSGAYPAGVSAGGSPVPGVPNDALTASNSTTVFADLPNGGEYVVWLKDSTGHTVATTSIALPVCDLPTLDDPVVGADGDDAAPGTRTLAPTGLPAVGLLLVGLGALQGGALAAGLGALRRRR</sequence>
<keyword evidence="2" id="KW-0812">Transmembrane</keyword>